<evidence type="ECO:0000313" key="3">
    <source>
        <dbReference type="Proteomes" id="UP000821866"/>
    </source>
</evidence>
<organism evidence="2 3">
    <name type="scientific">Rhipicephalus microplus</name>
    <name type="common">Cattle tick</name>
    <name type="synonym">Boophilus microplus</name>
    <dbReference type="NCBI Taxonomy" id="6941"/>
    <lineage>
        <taxon>Eukaryota</taxon>
        <taxon>Metazoa</taxon>
        <taxon>Ecdysozoa</taxon>
        <taxon>Arthropoda</taxon>
        <taxon>Chelicerata</taxon>
        <taxon>Arachnida</taxon>
        <taxon>Acari</taxon>
        <taxon>Parasitiformes</taxon>
        <taxon>Ixodida</taxon>
        <taxon>Ixodoidea</taxon>
        <taxon>Ixodidae</taxon>
        <taxon>Rhipicephalinae</taxon>
        <taxon>Rhipicephalus</taxon>
        <taxon>Boophilus</taxon>
    </lineage>
</organism>
<reference evidence="2" key="1">
    <citation type="journal article" date="2020" name="Cell">
        <title>Large-Scale Comparative Analyses of Tick Genomes Elucidate Their Genetic Diversity and Vector Capacities.</title>
        <authorList>
            <consortium name="Tick Genome and Microbiome Consortium (TIGMIC)"/>
            <person name="Jia N."/>
            <person name="Wang J."/>
            <person name="Shi W."/>
            <person name="Du L."/>
            <person name="Sun Y."/>
            <person name="Zhan W."/>
            <person name="Jiang J.F."/>
            <person name="Wang Q."/>
            <person name="Zhang B."/>
            <person name="Ji P."/>
            <person name="Bell-Sakyi L."/>
            <person name="Cui X.M."/>
            <person name="Yuan T.T."/>
            <person name="Jiang B.G."/>
            <person name="Yang W.F."/>
            <person name="Lam T.T."/>
            <person name="Chang Q.C."/>
            <person name="Ding S.J."/>
            <person name="Wang X.J."/>
            <person name="Zhu J.G."/>
            <person name="Ruan X.D."/>
            <person name="Zhao L."/>
            <person name="Wei J.T."/>
            <person name="Ye R.Z."/>
            <person name="Que T.C."/>
            <person name="Du C.H."/>
            <person name="Zhou Y.H."/>
            <person name="Cheng J.X."/>
            <person name="Dai P.F."/>
            <person name="Guo W.B."/>
            <person name="Han X.H."/>
            <person name="Huang E.J."/>
            <person name="Li L.F."/>
            <person name="Wei W."/>
            <person name="Gao Y.C."/>
            <person name="Liu J.Z."/>
            <person name="Shao H.Z."/>
            <person name="Wang X."/>
            <person name="Wang C.C."/>
            <person name="Yang T.C."/>
            <person name="Huo Q.B."/>
            <person name="Li W."/>
            <person name="Chen H.Y."/>
            <person name="Chen S.E."/>
            <person name="Zhou L.G."/>
            <person name="Ni X.B."/>
            <person name="Tian J.H."/>
            <person name="Sheng Y."/>
            <person name="Liu T."/>
            <person name="Pan Y.S."/>
            <person name="Xia L.Y."/>
            <person name="Li J."/>
            <person name="Zhao F."/>
            <person name="Cao W.C."/>
        </authorList>
    </citation>
    <scope>NUCLEOTIDE SEQUENCE</scope>
    <source>
        <strain evidence="2">Rmic-2018</strain>
    </source>
</reference>
<feature type="compositionally biased region" description="Low complexity" evidence="1">
    <location>
        <begin position="14"/>
        <end position="54"/>
    </location>
</feature>
<feature type="compositionally biased region" description="Basic residues" evidence="1">
    <location>
        <begin position="218"/>
        <end position="227"/>
    </location>
</feature>
<feature type="compositionally biased region" description="Low complexity" evidence="1">
    <location>
        <begin position="97"/>
        <end position="110"/>
    </location>
</feature>
<evidence type="ECO:0000256" key="1">
    <source>
        <dbReference type="SAM" id="MobiDB-lite"/>
    </source>
</evidence>
<accession>A0A9J6EF46</accession>
<feature type="region of interest" description="Disordered" evidence="1">
    <location>
        <begin position="182"/>
        <end position="227"/>
    </location>
</feature>
<feature type="compositionally biased region" description="Polar residues" evidence="1">
    <location>
        <begin position="203"/>
        <end position="212"/>
    </location>
</feature>
<reference evidence="2" key="2">
    <citation type="submission" date="2021-09" db="EMBL/GenBank/DDBJ databases">
        <authorList>
            <person name="Jia N."/>
            <person name="Wang J."/>
            <person name="Shi W."/>
            <person name="Du L."/>
            <person name="Sun Y."/>
            <person name="Zhan W."/>
            <person name="Jiang J."/>
            <person name="Wang Q."/>
            <person name="Zhang B."/>
            <person name="Ji P."/>
            <person name="Sakyi L.B."/>
            <person name="Cui X."/>
            <person name="Yuan T."/>
            <person name="Jiang B."/>
            <person name="Yang W."/>
            <person name="Lam T.T.-Y."/>
            <person name="Chang Q."/>
            <person name="Ding S."/>
            <person name="Wang X."/>
            <person name="Zhu J."/>
            <person name="Ruan X."/>
            <person name="Zhao L."/>
            <person name="Wei J."/>
            <person name="Que T."/>
            <person name="Du C."/>
            <person name="Cheng J."/>
            <person name="Dai P."/>
            <person name="Han X."/>
            <person name="Huang E."/>
            <person name="Gao Y."/>
            <person name="Liu J."/>
            <person name="Shao H."/>
            <person name="Ye R."/>
            <person name="Li L."/>
            <person name="Wei W."/>
            <person name="Wang X."/>
            <person name="Wang C."/>
            <person name="Huo Q."/>
            <person name="Li W."/>
            <person name="Guo W."/>
            <person name="Chen H."/>
            <person name="Chen S."/>
            <person name="Zhou L."/>
            <person name="Zhou L."/>
            <person name="Ni X."/>
            <person name="Tian J."/>
            <person name="Zhou Y."/>
            <person name="Sheng Y."/>
            <person name="Liu T."/>
            <person name="Pan Y."/>
            <person name="Xia L."/>
            <person name="Li J."/>
            <person name="Zhao F."/>
            <person name="Cao W."/>
        </authorList>
    </citation>
    <scope>NUCLEOTIDE SEQUENCE</scope>
    <source>
        <strain evidence="2">Rmic-2018</strain>
        <tissue evidence="2">Larvae</tissue>
    </source>
</reference>
<dbReference type="VEuPathDB" id="VectorBase:LOC119185017"/>
<sequence length="227" mass="24674">MRLATQKRQKVELSPSPQNSNAASSGSSPIVETSSPTSSSSWSPNTPASSPNTSVEESSPEQKEQGSSSPLVTGHTGTPGKAALSTPQAEGEKQVFLSLPSTPLSRPSTQLRRDVNKSSASREMQPRCVQLCATAVCRGRRRNHFLHCHPQVLQTPPNSANHRFLPPMHDRRTRGYKNLRFQPKNVPHPLSYLRALGPLPSRRPSSTGQPSGKTPFGLRHKGQSPHN</sequence>
<feature type="region of interest" description="Disordered" evidence="1">
    <location>
        <begin position="1"/>
        <end position="125"/>
    </location>
</feature>
<keyword evidence="3" id="KW-1185">Reference proteome</keyword>
<dbReference type="Proteomes" id="UP000821866">
    <property type="component" value="Chromosome 2"/>
</dbReference>
<dbReference type="EMBL" id="JABSTU010000004">
    <property type="protein sequence ID" value="KAH8033091.1"/>
    <property type="molecule type" value="Genomic_DNA"/>
</dbReference>
<dbReference type="AlphaFoldDB" id="A0A9J6EF46"/>
<name>A0A9J6EF46_RHIMP</name>
<comment type="caution">
    <text evidence="2">The sequence shown here is derived from an EMBL/GenBank/DDBJ whole genome shotgun (WGS) entry which is preliminary data.</text>
</comment>
<protein>
    <submittedName>
        <fullName evidence="2">Uncharacterized protein</fullName>
    </submittedName>
</protein>
<gene>
    <name evidence="2" type="ORF">HPB51_006401</name>
</gene>
<evidence type="ECO:0000313" key="2">
    <source>
        <dbReference type="EMBL" id="KAH8033091.1"/>
    </source>
</evidence>
<proteinExistence type="predicted"/>